<evidence type="ECO:0000256" key="6">
    <source>
        <dbReference type="SAM" id="MobiDB-lite"/>
    </source>
</evidence>
<dbReference type="PRINTS" id="PR00162">
    <property type="entry name" value="RIESKE"/>
</dbReference>
<dbReference type="RefSeq" id="WP_338618054.1">
    <property type="nucleotide sequence ID" value="NZ_AP028127.1"/>
</dbReference>
<dbReference type="SUPFAM" id="SSF50022">
    <property type="entry name" value="ISP domain"/>
    <property type="match status" value="1"/>
</dbReference>
<dbReference type="Pfam" id="PF00355">
    <property type="entry name" value="Rieske"/>
    <property type="match status" value="1"/>
</dbReference>
<evidence type="ECO:0000256" key="1">
    <source>
        <dbReference type="ARBA" id="ARBA00022714"/>
    </source>
</evidence>
<keyword evidence="5" id="KW-1015">Disulfide bond</keyword>
<dbReference type="InterPro" id="IPR036188">
    <property type="entry name" value="FAD/NAD-bd_sf"/>
</dbReference>
<sequence>MHQSLWSLSQKTSTYPPLSQHTKTDICIVGAGITGITLAYLLKDTPLTICLIDSDRVSSGTTAYTTAKVTAQHDLIYHELIHTFGHYDAKCYANAQLEALDFISQTIKQHRMDCEFERKFSAIYTQNAHDIPLFEKEYAAYQELGLKGRLVKTLDLPFPIECALILENQAQFNPVKYTTALLEEIQTYPNIRIYEQTAATDIKKKDGTLTVCTSLGYEIEAQKVVQTSHYPFYDDLSFLFAKMEAQTSYLMACEGVKNMPEGMYLSYGQPTRSIRTYQNYLLVGGEDHRTGTEKETKTRYEALTRFATQHFAPSNISYRWSTEDYDTVDRLPYIGQMKQGDQIFVATGFKKWGMTTSTVAALLLKDLILGQESPYASLFNPNRQHIALQIKNLIRYNAQTAWELVKGKLRAEEDLSQLTPGEAVVLKLDEGKYGVYMDEQGETWMVDLTCPHLGCELSFNRAERTWDCPCHGSRLDVTGAVVSGPAHSALKSTTNRIDPNLF</sequence>
<dbReference type="InterPro" id="IPR006076">
    <property type="entry name" value="FAD-dep_OxRdtase"/>
</dbReference>
<keyword evidence="3" id="KW-0408">Iron</keyword>
<evidence type="ECO:0000256" key="2">
    <source>
        <dbReference type="ARBA" id="ARBA00022723"/>
    </source>
</evidence>
<dbReference type="PANTHER" id="PTHR13847">
    <property type="entry name" value="SARCOSINE DEHYDROGENASE-RELATED"/>
    <property type="match status" value="1"/>
</dbReference>
<evidence type="ECO:0000256" key="4">
    <source>
        <dbReference type="ARBA" id="ARBA00023014"/>
    </source>
</evidence>
<proteinExistence type="predicted"/>
<evidence type="ECO:0000313" key="8">
    <source>
        <dbReference type="EMBL" id="BEH90985.1"/>
    </source>
</evidence>
<keyword evidence="4" id="KW-0411">Iron-sulfur</keyword>
<reference evidence="8" key="1">
    <citation type="journal article" date="2024" name="Int. J. Syst. Evol. Microbiol.">
        <title>Turicibacter faecis sp. nov., isolated from faeces of heart failure mouse model.</title>
        <authorList>
            <person name="Imamura Y."/>
            <person name="Motooka D."/>
            <person name="Nakajima Y."/>
            <person name="Ito S."/>
            <person name="Kitakaze M."/>
            <person name="Iida T."/>
            <person name="Nakamura S."/>
        </authorList>
    </citation>
    <scope>NUCLEOTIDE SEQUENCE</scope>
    <source>
        <strain evidence="8">TC023</strain>
    </source>
</reference>
<evidence type="ECO:0000256" key="5">
    <source>
        <dbReference type="ARBA" id="ARBA00023157"/>
    </source>
</evidence>
<dbReference type="Gene3D" id="2.102.10.10">
    <property type="entry name" value="Rieske [2Fe-2S] iron-sulphur domain"/>
    <property type="match status" value="1"/>
</dbReference>
<dbReference type="EMBL" id="AP028127">
    <property type="protein sequence ID" value="BEH90985.1"/>
    <property type="molecule type" value="Genomic_DNA"/>
</dbReference>
<protein>
    <submittedName>
        <fullName evidence="8">Oxidoreductase</fullName>
    </submittedName>
</protein>
<evidence type="ECO:0000259" key="7">
    <source>
        <dbReference type="PROSITE" id="PS51296"/>
    </source>
</evidence>
<keyword evidence="2" id="KW-0479">Metal-binding</keyword>
<dbReference type="Pfam" id="PF01266">
    <property type="entry name" value="DAO"/>
    <property type="match status" value="1"/>
</dbReference>
<accession>A0ABM8IIU4</accession>
<dbReference type="InterPro" id="IPR005805">
    <property type="entry name" value="Rieske_Fe-S_prot_C"/>
</dbReference>
<feature type="domain" description="Rieske" evidence="7">
    <location>
        <begin position="410"/>
        <end position="502"/>
    </location>
</feature>
<gene>
    <name evidence="8" type="ORF">T23_10870</name>
</gene>
<organism evidence="8 9">
    <name type="scientific">Turicibacter faecis</name>
    <dbReference type="NCBI Taxonomy" id="2963365"/>
    <lineage>
        <taxon>Bacteria</taxon>
        <taxon>Bacillati</taxon>
        <taxon>Bacillota</taxon>
        <taxon>Erysipelotrichia</taxon>
        <taxon>Erysipelotrichales</taxon>
        <taxon>Turicibacteraceae</taxon>
        <taxon>Turicibacter</taxon>
    </lineage>
</organism>
<keyword evidence="1" id="KW-0001">2Fe-2S</keyword>
<keyword evidence="9" id="KW-1185">Reference proteome</keyword>
<dbReference type="Proteomes" id="UP001432099">
    <property type="component" value="Chromosome"/>
</dbReference>
<dbReference type="PANTHER" id="PTHR13847:SF274">
    <property type="entry name" value="RIESKE 2FE-2S IRON-SULFUR PROTEIN YHFW-RELATED"/>
    <property type="match status" value="1"/>
</dbReference>
<dbReference type="InterPro" id="IPR017941">
    <property type="entry name" value="Rieske_2Fe-2S"/>
</dbReference>
<dbReference type="Gene3D" id="3.30.9.10">
    <property type="entry name" value="D-Amino Acid Oxidase, subunit A, domain 2"/>
    <property type="match status" value="1"/>
</dbReference>
<dbReference type="Gene3D" id="3.50.50.60">
    <property type="entry name" value="FAD/NAD(P)-binding domain"/>
    <property type="match status" value="1"/>
</dbReference>
<evidence type="ECO:0000256" key="3">
    <source>
        <dbReference type="ARBA" id="ARBA00023004"/>
    </source>
</evidence>
<name>A0ABM8IIU4_9FIRM</name>
<evidence type="ECO:0000313" key="9">
    <source>
        <dbReference type="Proteomes" id="UP001432099"/>
    </source>
</evidence>
<dbReference type="PROSITE" id="PS51296">
    <property type="entry name" value="RIESKE"/>
    <property type="match status" value="1"/>
</dbReference>
<dbReference type="SUPFAM" id="SSF51905">
    <property type="entry name" value="FAD/NAD(P)-binding domain"/>
    <property type="match status" value="1"/>
</dbReference>
<feature type="region of interest" description="Disordered" evidence="6">
    <location>
        <begin position="1"/>
        <end position="20"/>
    </location>
</feature>
<dbReference type="InterPro" id="IPR036922">
    <property type="entry name" value="Rieske_2Fe-2S_sf"/>
</dbReference>